<dbReference type="EMBL" id="MHSK01000004">
    <property type="protein sequence ID" value="OHA42866.1"/>
    <property type="molecule type" value="Genomic_DNA"/>
</dbReference>
<organism evidence="2 3">
    <name type="scientific">Candidatus Taylorbacteria bacterium RIFCSPLOWO2_12_FULL_43_20</name>
    <dbReference type="NCBI Taxonomy" id="1802332"/>
    <lineage>
        <taxon>Bacteria</taxon>
        <taxon>Candidatus Tayloriibacteriota</taxon>
    </lineage>
</organism>
<reference evidence="2 3" key="1">
    <citation type="journal article" date="2016" name="Nat. Commun.">
        <title>Thousands of microbial genomes shed light on interconnected biogeochemical processes in an aquifer system.</title>
        <authorList>
            <person name="Anantharaman K."/>
            <person name="Brown C.T."/>
            <person name="Hug L.A."/>
            <person name="Sharon I."/>
            <person name="Castelle C.J."/>
            <person name="Probst A.J."/>
            <person name="Thomas B.C."/>
            <person name="Singh A."/>
            <person name="Wilkins M.J."/>
            <person name="Karaoz U."/>
            <person name="Brodie E.L."/>
            <person name="Williams K.H."/>
            <person name="Hubbard S.S."/>
            <person name="Banfield J.F."/>
        </authorList>
    </citation>
    <scope>NUCLEOTIDE SEQUENCE [LARGE SCALE GENOMIC DNA]</scope>
</reference>
<keyword evidence="1" id="KW-0812">Transmembrane</keyword>
<feature type="transmembrane region" description="Helical" evidence="1">
    <location>
        <begin position="34"/>
        <end position="55"/>
    </location>
</feature>
<comment type="caution">
    <text evidence="2">The sequence shown here is derived from an EMBL/GenBank/DDBJ whole genome shotgun (WGS) entry which is preliminary data.</text>
</comment>
<evidence type="ECO:0000313" key="3">
    <source>
        <dbReference type="Proteomes" id="UP000177269"/>
    </source>
</evidence>
<accession>A0A1G2P3F2</accession>
<gene>
    <name evidence="2" type="ORF">A3G52_01260</name>
</gene>
<proteinExistence type="predicted"/>
<keyword evidence="1" id="KW-1133">Transmembrane helix</keyword>
<sequence>MTPEERDILEKIYRVTEENNGILKSMRRSQRWSSIMRALYWVIIIIMTIAAYYFVQSYIETITSAFGGGEASTQNLIDQYRDLLQ</sequence>
<dbReference type="Proteomes" id="UP000177269">
    <property type="component" value="Unassembled WGS sequence"/>
</dbReference>
<evidence type="ECO:0000256" key="1">
    <source>
        <dbReference type="SAM" id="Phobius"/>
    </source>
</evidence>
<protein>
    <submittedName>
        <fullName evidence="2">Uncharacterized protein</fullName>
    </submittedName>
</protein>
<keyword evidence="1" id="KW-0472">Membrane</keyword>
<dbReference type="AlphaFoldDB" id="A0A1G2P3F2"/>
<name>A0A1G2P3F2_9BACT</name>
<evidence type="ECO:0000313" key="2">
    <source>
        <dbReference type="EMBL" id="OHA42866.1"/>
    </source>
</evidence>